<feature type="transmembrane region" description="Helical" evidence="1">
    <location>
        <begin position="12"/>
        <end position="32"/>
    </location>
</feature>
<keyword evidence="1" id="KW-0472">Membrane</keyword>
<sequence length="51" mass="6037">MSLNLQRSWLPLLIFTLMMLLALPIELILLYIRCCYILEAFCCRIPYPEGM</sequence>
<evidence type="ECO:0000313" key="2">
    <source>
        <dbReference type="EMBL" id="RHN74079.1"/>
    </source>
</evidence>
<evidence type="ECO:0000256" key="1">
    <source>
        <dbReference type="SAM" id="Phobius"/>
    </source>
</evidence>
<dbReference type="Proteomes" id="UP000265566">
    <property type="component" value="Chromosome 2"/>
</dbReference>
<evidence type="ECO:0008006" key="4">
    <source>
        <dbReference type="Google" id="ProtNLM"/>
    </source>
</evidence>
<comment type="caution">
    <text evidence="2">The sequence shown here is derived from an EMBL/GenBank/DDBJ whole genome shotgun (WGS) entry which is preliminary data.</text>
</comment>
<accession>A0A396J7B2</accession>
<evidence type="ECO:0000313" key="3">
    <source>
        <dbReference type="Proteomes" id="UP000265566"/>
    </source>
</evidence>
<dbReference type="Gramene" id="rna10038">
    <property type="protein sequence ID" value="RHN74079.1"/>
    <property type="gene ID" value="gene10038"/>
</dbReference>
<name>A0A396J7B2_MEDTR</name>
<protein>
    <recommendedName>
        <fullName evidence="4">Transmembrane protein</fullName>
    </recommendedName>
</protein>
<dbReference type="EMBL" id="PSQE01000002">
    <property type="protein sequence ID" value="RHN74079.1"/>
    <property type="molecule type" value="Genomic_DNA"/>
</dbReference>
<reference evidence="3" key="1">
    <citation type="journal article" date="2018" name="Nat. Plants">
        <title>Whole-genome landscape of Medicago truncatula symbiotic genes.</title>
        <authorList>
            <person name="Pecrix Y."/>
            <person name="Staton S.E."/>
            <person name="Sallet E."/>
            <person name="Lelandais-Briere C."/>
            <person name="Moreau S."/>
            <person name="Carrere S."/>
            <person name="Blein T."/>
            <person name="Jardinaud M.F."/>
            <person name="Latrasse D."/>
            <person name="Zouine M."/>
            <person name="Zahm M."/>
            <person name="Kreplak J."/>
            <person name="Mayjonade B."/>
            <person name="Satge C."/>
            <person name="Perez M."/>
            <person name="Cauet S."/>
            <person name="Marande W."/>
            <person name="Chantry-Darmon C."/>
            <person name="Lopez-Roques C."/>
            <person name="Bouchez O."/>
            <person name="Berard A."/>
            <person name="Debelle F."/>
            <person name="Munos S."/>
            <person name="Bendahmane A."/>
            <person name="Berges H."/>
            <person name="Niebel A."/>
            <person name="Buitink J."/>
            <person name="Frugier F."/>
            <person name="Benhamed M."/>
            <person name="Crespi M."/>
            <person name="Gouzy J."/>
            <person name="Gamas P."/>
        </authorList>
    </citation>
    <scope>NUCLEOTIDE SEQUENCE [LARGE SCALE GENOMIC DNA]</scope>
    <source>
        <strain evidence="3">cv. Jemalong A17</strain>
    </source>
</reference>
<organism evidence="2 3">
    <name type="scientific">Medicago truncatula</name>
    <name type="common">Barrel medic</name>
    <name type="synonym">Medicago tribuloides</name>
    <dbReference type="NCBI Taxonomy" id="3880"/>
    <lineage>
        <taxon>Eukaryota</taxon>
        <taxon>Viridiplantae</taxon>
        <taxon>Streptophyta</taxon>
        <taxon>Embryophyta</taxon>
        <taxon>Tracheophyta</taxon>
        <taxon>Spermatophyta</taxon>
        <taxon>Magnoliopsida</taxon>
        <taxon>eudicotyledons</taxon>
        <taxon>Gunneridae</taxon>
        <taxon>Pentapetalae</taxon>
        <taxon>rosids</taxon>
        <taxon>fabids</taxon>
        <taxon>Fabales</taxon>
        <taxon>Fabaceae</taxon>
        <taxon>Papilionoideae</taxon>
        <taxon>50 kb inversion clade</taxon>
        <taxon>NPAAA clade</taxon>
        <taxon>Hologalegina</taxon>
        <taxon>IRL clade</taxon>
        <taxon>Trifolieae</taxon>
        <taxon>Medicago</taxon>
    </lineage>
</organism>
<dbReference type="AlphaFoldDB" id="A0A396J7B2"/>
<proteinExistence type="predicted"/>
<gene>
    <name evidence="2" type="ORF">MtrunA17_Chr2g0305951</name>
</gene>
<keyword evidence="1" id="KW-1133">Transmembrane helix</keyword>
<keyword evidence="1" id="KW-0812">Transmembrane</keyword>